<dbReference type="RefSeq" id="WP_153386749.1">
    <property type="nucleotide sequence ID" value="NZ_WIWC01000021.1"/>
</dbReference>
<gene>
    <name evidence="1" type="ORF">GHN86_13820</name>
</gene>
<dbReference type="Pfam" id="PF14384">
    <property type="entry name" value="BrnA_antitoxin"/>
    <property type="match status" value="1"/>
</dbReference>
<name>A0A6A7YXL1_9PSED</name>
<dbReference type="EMBL" id="WIWC01000021">
    <property type="protein sequence ID" value="MQT81133.1"/>
    <property type="molecule type" value="Genomic_DNA"/>
</dbReference>
<dbReference type="AlphaFoldDB" id="A0A6A7YXL1"/>
<evidence type="ECO:0000313" key="1">
    <source>
        <dbReference type="EMBL" id="MQT81133.1"/>
    </source>
</evidence>
<reference evidence="1" key="1">
    <citation type="submission" date="2019-10" db="EMBL/GenBank/DDBJ databases">
        <title>Evaluation of single-gene subtyping targets for Pseudomonas.</title>
        <authorList>
            <person name="Reichler S.J."/>
            <person name="Orsi R.H."/>
            <person name="Wiedmann M."/>
            <person name="Martin N.H."/>
            <person name="Murphy S.I."/>
        </authorList>
    </citation>
    <scope>NUCLEOTIDE SEQUENCE</scope>
    <source>
        <strain evidence="1">FSL R10-2339</strain>
    </source>
</reference>
<accession>A0A6A7YXL1</accession>
<comment type="caution">
    <text evidence="1">The sequence shown here is derived from an EMBL/GenBank/DDBJ whole genome shotgun (WGS) entry which is preliminary data.</text>
</comment>
<evidence type="ECO:0008006" key="2">
    <source>
        <dbReference type="Google" id="ProtNLM"/>
    </source>
</evidence>
<sequence length="122" mass="13613">MKDEYDFRAAKRGAVANTKGKTRITIMLDDAVIQVAREMAESAGMGYQTMINNILRQYLLPKITHSHRAIAEDRTKVLEVINEGISTSEVQALEKQLMAVASELKRVLGRETPDTHKTKAGQ</sequence>
<dbReference type="InterPro" id="IPR025528">
    <property type="entry name" value="BrnA_antitoxin"/>
</dbReference>
<protein>
    <recommendedName>
        <fullName evidence="2">BrnA antitoxin of type II toxin-antitoxin system</fullName>
    </recommendedName>
</protein>
<proteinExistence type="predicted"/>
<organism evidence="1">
    <name type="scientific">Pseudomonas helleri</name>
    <dbReference type="NCBI Taxonomy" id="1608996"/>
    <lineage>
        <taxon>Bacteria</taxon>
        <taxon>Pseudomonadati</taxon>
        <taxon>Pseudomonadota</taxon>
        <taxon>Gammaproteobacteria</taxon>
        <taxon>Pseudomonadales</taxon>
        <taxon>Pseudomonadaceae</taxon>
        <taxon>Pseudomonas</taxon>
    </lineage>
</organism>